<dbReference type="InterPro" id="IPR004360">
    <property type="entry name" value="Glyas_Fos-R_dOase_dom"/>
</dbReference>
<dbReference type="Gene3D" id="3.10.180.10">
    <property type="entry name" value="2,3-Dihydroxybiphenyl 1,2-Dioxygenase, domain 1"/>
    <property type="match status" value="2"/>
</dbReference>
<dbReference type="GO" id="GO:0004462">
    <property type="term" value="F:lactoylglutathione lyase activity"/>
    <property type="evidence" value="ECO:0007669"/>
    <property type="project" value="InterPro"/>
</dbReference>
<dbReference type="AlphaFoldDB" id="E8U4E7"/>
<evidence type="ECO:0000313" key="4">
    <source>
        <dbReference type="Proteomes" id="UP000008635"/>
    </source>
</evidence>
<evidence type="ECO:0000259" key="2">
    <source>
        <dbReference type="PROSITE" id="PS51819"/>
    </source>
</evidence>
<dbReference type="PANTHER" id="PTHR43279:SF1">
    <property type="entry name" value="CATECHOL-2,3-DIOXYGENASE"/>
    <property type="match status" value="1"/>
</dbReference>
<keyword evidence="4" id="KW-1185">Reference proteome</keyword>
<proteinExistence type="predicted"/>
<name>E8U4E7_DEIML</name>
<dbReference type="PROSITE" id="PS51819">
    <property type="entry name" value="VOC"/>
    <property type="match status" value="2"/>
</dbReference>
<keyword evidence="1" id="KW-0479">Metal-binding</keyword>
<reference evidence="4" key="2">
    <citation type="submission" date="2011-01" db="EMBL/GenBank/DDBJ databases">
        <title>The complete genome of Deinococcus maricopensis DSM 21211.</title>
        <authorList>
            <consortium name="US DOE Joint Genome Institute (JGI-PGF)"/>
            <person name="Lucas S."/>
            <person name="Copeland A."/>
            <person name="Lapidus A."/>
            <person name="Goodwin L."/>
            <person name="Pitluck S."/>
            <person name="Kyrpides N."/>
            <person name="Mavromatis K."/>
            <person name="Pagani I."/>
            <person name="Ivanova N."/>
            <person name="Ovchinnikova G."/>
            <person name="Zeytun A."/>
            <person name="Detter J.C."/>
            <person name="Han C."/>
            <person name="Land M."/>
            <person name="Hauser L."/>
            <person name="Markowitz V."/>
            <person name="Cheng J.-F."/>
            <person name="Hugenholtz P."/>
            <person name="Woyke T."/>
            <person name="Wu D."/>
            <person name="Pukall R."/>
            <person name="Gehrich-Schroeter G."/>
            <person name="Brambilla E."/>
            <person name="Klenk H.-P."/>
            <person name="Eisen J.A."/>
        </authorList>
    </citation>
    <scope>NUCLEOTIDE SEQUENCE [LARGE SCALE GENOMIC DNA]</scope>
    <source>
        <strain evidence="4">DSM 21211 / LMG 22137 / NRRL B-23946 / LB-34</strain>
    </source>
</reference>
<dbReference type="Proteomes" id="UP000008635">
    <property type="component" value="Chromosome"/>
</dbReference>
<sequence>MTQPTTPTLTDLTLGPVELSVADLGRSVAFYAHVLGMAVLDRAPTTATLGHPAQPLLLLTEQPGAQPARPTAPGLYHFAVLLPTRADLARWVQHAASTGLRIGQSDHLVSEAFYLQDPDGHGIEVYRDRPRDTWRWQDGHVQMAGDPIDLQGLLAEPGADAPFTGLPAGTVMGHVHLRVSDLNATETFYRDVLGFDVVARWPGALFISVHGYHHHFGLNTWGGARRAPAGETASALMRVNVNLPHATDLDALGARLHRADVPFHRERDTLDVHDPAGNPLRFRHGP</sequence>
<keyword evidence="3" id="KW-0223">Dioxygenase</keyword>
<dbReference type="EMBL" id="CP002454">
    <property type="protein sequence ID" value="ADV65984.1"/>
    <property type="molecule type" value="Genomic_DNA"/>
</dbReference>
<gene>
    <name evidence="3" type="ordered locus">Deima_0323</name>
</gene>
<organism evidence="3 4">
    <name type="scientific">Deinococcus maricopensis (strain DSM 21211 / LMG 22137 / NRRL B-23946 / LB-34)</name>
    <dbReference type="NCBI Taxonomy" id="709986"/>
    <lineage>
        <taxon>Bacteria</taxon>
        <taxon>Thermotogati</taxon>
        <taxon>Deinococcota</taxon>
        <taxon>Deinococci</taxon>
        <taxon>Deinococcales</taxon>
        <taxon>Deinococcaceae</taxon>
        <taxon>Deinococcus</taxon>
    </lineage>
</organism>
<dbReference type="RefSeq" id="WP_013555489.1">
    <property type="nucleotide sequence ID" value="NC_014958.1"/>
</dbReference>
<dbReference type="Pfam" id="PF00903">
    <property type="entry name" value="Glyoxalase"/>
    <property type="match status" value="2"/>
</dbReference>
<dbReference type="OrthoDB" id="9792626at2"/>
<evidence type="ECO:0000313" key="3">
    <source>
        <dbReference type="EMBL" id="ADV65984.1"/>
    </source>
</evidence>
<dbReference type="PANTHER" id="PTHR43279">
    <property type="entry name" value="CATECHOL-2,3-DIOXYGENASE"/>
    <property type="match status" value="1"/>
</dbReference>
<dbReference type="InterPro" id="IPR018146">
    <property type="entry name" value="Glyoxalase_1_CS"/>
</dbReference>
<feature type="domain" description="VOC" evidence="2">
    <location>
        <begin position="13"/>
        <end position="128"/>
    </location>
</feature>
<dbReference type="InterPro" id="IPR037523">
    <property type="entry name" value="VOC_core"/>
</dbReference>
<dbReference type="SUPFAM" id="SSF54593">
    <property type="entry name" value="Glyoxalase/Bleomycin resistance protein/Dihydroxybiphenyl dioxygenase"/>
    <property type="match status" value="2"/>
</dbReference>
<dbReference type="STRING" id="709986.Deima_0323"/>
<feature type="domain" description="VOC" evidence="2">
    <location>
        <begin position="171"/>
        <end position="286"/>
    </location>
</feature>
<dbReference type="eggNOG" id="COG2514">
    <property type="taxonomic scope" value="Bacteria"/>
</dbReference>
<dbReference type="GO" id="GO:0051213">
    <property type="term" value="F:dioxygenase activity"/>
    <property type="evidence" value="ECO:0007669"/>
    <property type="project" value="UniProtKB-KW"/>
</dbReference>
<protein>
    <submittedName>
        <fullName evidence="3">Glyoxalase/bleomycin resistance protein/dioxygenase</fullName>
    </submittedName>
</protein>
<dbReference type="GO" id="GO:0046872">
    <property type="term" value="F:metal ion binding"/>
    <property type="evidence" value="ECO:0007669"/>
    <property type="project" value="UniProtKB-KW"/>
</dbReference>
<evidence type="ECO:0000256" key="1">
    <source>
        <dbReference type="ARBA" id="ARBA00022723"/>
    </source>
</evidence>
<keyword evidence="3" id="KW-0560">Oxidoreductase</keyword>
<dbReference type="InterPro" id="IPR029068">
    <property type="entry name" value="Glyas_Bleomycin-R_OHBP_Dase"/>
</dbReference>
<dbReference type="PROSITE" id="PS00934">
    <property type="entry name" value="GLYOXALASE_I_1"/>
    <property type="match status" value="1"/>
</dbReference>
<dbReference type="KEGG" id="dmr:Deima_0323"/>
<accession>E8U4E7</accession>
<reference evidence="3 4" key="1">
    <citation type="journal article" date="2011" name="Stand. Genomic Sci.">
        <title>Complete genome sequence of Deinococcus maricopensis type strain (LB-34).</title>
        <authorList>
            <person name="Pukall R."/>
            <person name="Zeytun A."/>
            <person name="Lucas S."/>
            <person name="Lapidus A."/>
            <person name="Hammon N."/>
            <person name="Deshpande S."/>
            <person name="Nolan M."/>
            <person name="Cheng J.F."/>
            <person name="Pitluck S."/>
            <person name="Liolios K."/>
            <person name="Pagani I."/>
            <person name="Mikhailova N."/>
            <person name="Ivanova N."/>
            <person name="Mavromatis K."/>
            <person name="Pati A."/>
            <person name="Tapia R."/>
            <person name="Han C."/>
            <person name="Goodwin L."/>
            <person name="Chen A."/>
            <person name="Palaniappan K."/>
            <person name="Land M."/>
            <person name="Hauser L."/>
            <person name="Chang Y.J."/>
            <person name="Jeffries C.D."/>
            <person name="Brambilla E.M."/>
            <person name="Rohde M."/>
            <person name="Goker M."/>
            <person name="Detter J.C."/>
            <person name="Woyke T."/>
            <person name="Bristow J."/>
            <person name="Eisen J.A."/>
            <person name="Markowitz V."/>
            <person name="Hugenholtz P."/>
            <person name="Kyrpides N.C."/>
            <person name="Klenk H.P."/>
        </authorList>
    </citation>
    <scope>NUCLEOTIDE SEQUENCE [LARGE SCALE GENOMIC DNA]</scope>
    <source>
        <strain evidence="4">DSM 21211 / LMG 22137 / NRRL B-23946 / LB-34</strain>
    </source>
</reference>
<dbReference type="HOGENOM" id="CLU_059557_0_0_0"/>